<dbReference type="EMBL" id="FNZZ01000001">
    <property type="protein sequence ID" value="SEK48429.1"/>
    <property type="molecule type" value="Genomic_DNA"/>
</dbReference>
<dbReference type="RefSeq" id="WP_245708239.1">
    <property type="nucleotide sequence ID" value="NZ_FNZZ01000001.1"/>
</dbReference>
<keyword evidence="3" id="KW-1185">Reference proteome</keyword>
<organism evidence="2 3">
    <name type="scientific">Sphingomonas palmae</name>
    <dbReference type="NCBI Taxonomy" id="1855283"/>
    <lineage>
        <taxon>Bacteria</taxon>
        <taxon>Pseudomonadati</taxon>
        <taxon>Pseudomonadota</taxon>
        <taxon>Alphaproteobacteria</taxon>
        <taxon>Sphingomonadales</taxon>
        <taxon>Sphingomonadaceae</taxon>
        <taxon>Sphingomonas</taxon>
    </lineage>
</organism>
<dbReference type="STRING" id="1855283.SAMN05216382_0494"/>
<reference evidence="3" key="1">
    <citation type="submission" date="2016-10" db="EMBL/GenBank/DDBJ databases">
        <authorList>
            <person name="Varghese N."/>
            <person name="Submissions S."/>
        </authorList>
    </citation>
    <scope>NUCLEOTIDE SEQUENCE [LARGE SCALE GENOMIC DNA]</scope>
    <source>
        <strain evidence="3">JS21-1</strain>
    </source>
</reference>
<feature type="signal peptide" evidence="1">
    <location>
        <begin position="1"/>
        <end position="22"/>
    </location>
</feature>
<keyword evidence="1" id="KW-0732">Signal</keyword>
<feature type="chain" id="PRO_5011508368" evidence="1">
    <location>
        <begin position="23"/>
        <end position="299"/>
    </location>
</feature>
<gene>
    <name evidence="2" type="ORF">SAMN05216382_0494</name>
</gene>
<name>A0A1H7HDR3_9SPHN</name>
<evidence type="ECO:0000256" key="1">
    <source>
        <dbReference type="SAM" id="SignalP"/>
    </source>
</evidence>
<protein>
    <submittedName>
        <fullName evidence="2">Uncharacterized protein</fullName>
    </submittedName>
</protein>
<evidence type="ECO:0000313" key="3">
    <source>
        <dbReference type="Proteomes" id="UP000199214"/>
    </source>
</evidence>
<accession>A0A1H7HDR3</accession>
<dbReference type="Proteomes" id="UP000199214">
    <property type="component" value="Unassembled WGS sequence"/>
</dbReference>
<dbReference type="AlphaFoldDB" id="A0A1H7HDR3"/>
<evidence type="ECO:0000313" key="2">
    <source>
        <dbReference type="EMBL" id="SEK48429.1"/>
    </source>
</evidence>
<proteinExistence type="predicted"/>
<sequence>MFVRKPLNLLAVPLVLSTLAPATTQTPGSAGPVNVVGVAVSSGLSYADFADLIVDSPLILDATIRSATRIKGEEAAGAAPNAARFYVEGDVGTLVRGSGAIPARVGWLVDVPLDARGRAPALKKQRVLAFARPVANRPDQVQLVAKDAQRPWSPAADALTRRIATDAVSADAPPIVTGVKSAFYVPGSLPGEGETQVFLLTKNNRPAAISVLRRPGEQPRWSIALSEVIDENATAPARDTLLWYRLACFLPRALPDNATAALEESEAAHAREDYAFVMQQLGACRAGAAARVNGGDVPA</sequence>